<dbReference type="EMBL" id="GL883029">
    <property type="protein sequence ID" value="EGG13293.1"/>
    <property type="molecule type" value="Genomic_DNA"/>
</dbReference>
<feature type="transmembrane region" description="Helical" evidence="2">
    <location>
        <begin position="145"/>
        <end position="168"/>
    </location>
</feature>
<organism evidence="3 4">
    <name type="scientific">Cavenderia fasciculata</name>
    <name type="common">Slime mold</name>
    <name type="synonym">Dictyostelium fasciculatum</name>
    <dbReference type="NCBI Taxonomy" id="261658"/>
    <lineage>
        <taxon>Eukaryota</taxon>
        <taxon>Amoebozoa</taxon>
        <taxon>Evosea</taxon>
        <taxon>Eumycetozoa</taxon>
        <taxon>Dictyostelia</taxon>
        <taxon>Acytosteliales</taxon>
        <taxon>Cavenderiaceae</taxon>
        <taxon>Cavenderia</taxon>
    </lineage>
</organism>
<feature type="compositionally biased region" description="Polar residues" evidence="1">
    <location>
        <begin position="266"/>
        <end position="278"/>
    </location>
</feature>
<feature type="transmembrane region" description="Helical" evidence="2">
    <location>
        <begin position="112"/>
        <end position="133"/>
    </location>
</feature>
<feature type="transmembrane region" description="Helical" evidence="2">
    <location>
        <begin position="226"/>
        <end position="248"/>
    </location>
</feature>
<evidence type="ECO:0000313" key="3">
    <source>
        <dbReference type="EMBL" id="EGG13293.1"/>
    </source>
</evidence>
<dbReference type="PANTHER" id="PTHR31494:SF3">
    <property type="entry name" value="THH1_TOM1_TOM3 DOMAIN-CONTAINING PROTEIN"/>
    <property type="match status" value="1"/>
</dbReference>
<keyword evidence="2" id="KW-0812">Transmembrane</keyword>
<evidence type="ECO:0000256" key="2">
    <source>
        <dbReference type="SAM" id="Phobius"/>
    </source>
</evidence>
<feature type="transmembrane region" description="Helical" evidence="2">
    <location>
        <begin position="189"/>
        <end position="206"/>
    </location>
</feature>
<dbReference type="RefSeq" id="XP_004349992.1">
    <property type="nucleotide sequence ID" value="XM_004349942.1"/>
</dbReference>
<dbReference type="Proteomes" id="UP000007797">
    <property type="component" value="Unassembled WGS sequence"/>
</dbReference>
<feature type="compositionally biased region" description="Low complexity" evidence="1">
    <location>
        <begin position="284"/>
        <end position="303"/>
    </location>
</feature>
<dbReference type="PANTHER" id="PTHR31494">
    <property type="entry name" value="THH1_TOM1_TOM3 DOMAIN-CONTAINING PROTEIN-RELATED-RELATED"/>
    <property type="match status" value="1"/>
</dbReference>
<feature type="compositionally biased region" description="Low complexity" evidence="1">
    <location>
        <begin position="368"/>
        <end position="381"/>
    </location>
</feature>
<proteinExistence type="predicted"/>
<feature type="transmembrane region" description="Helical" evidence="2">
    <location>
        <begin position="78"/>
        <end position="100"/>
    </location>
</feature>
<dbReference type="AlphaFoldDB" id="F4QEN2"/>
<feature type="transmembrane region" description="Helical" evidence="2">
    <location>
        <begin position="15"/>
        <end position="40"/>
    </location>
</feature>
<gene>
    <name evidence="3" type="ORF">DFA_11054</name>
</gene>
<keyword evidence="2" id="KW-1133">Transmembrane helix</keyword>
<dbReference type="GeneID" id="14866305"/>
<evidence type="ECO:0000256" key="1">
    <source>
        <dbReference type="SAM" id="MobiDB-lite"/>
    </source>
</evidence>
<keyword evidence="4" id="KW-1185">Reference proteome</keyword>
<accession>F4QEN2</accession>
<evidence type="ECO:0008006" key="5">
    <source>
        <dbReference type="Google" id="ProtNLM"/>
    </source>
</evidence>
<dbReference type="OrthoDB" id="24088at2759"/>
<reference evidence="4" key="1">
    <citation type="journal article" date="2011" name="Genome Res.">
        <title>Phylogeny-wide analysis of social amoeba genomes highlights ancient origins for complex intercellular communication.</title>
        <authorList>
            <person name="Heidel A.J."/>
            <person name="Lawal H.M."/>
            <person name="Felder M."/>
            <person name="Schilde C."/>
            <person name="Helps N.R."/>
            <person name="Tunggal B."/>
            <person name="Rivero F."/>
            <person name="John U."/>
            <person name="Schleicher M."/>
            <person name="Eichinger L."/>
            <person name="Platzer M."/>
            <person name="Noegel A.A."/>
            <person name="Schaap P."/>
            <person name="Gloeckner G."/>
        </authorList>
    </citation>
    <scope>NUCLEOTIDE SEQUENCE [LARGE SCALE GENOMIC DNA]</scope>
    <source>
        <strain evidence="4">SH3</strain>
    </source>
</reference>
<keyword evidence="2" id="KW-0472">Membrane</keyword>
<feature type="region of interest" description="Disordered" evidence="1">
    <location>
        <begin position="266"/>
        <end position="333"/>
    </location>
</feature>
<name>F4QEN2_CACFS</name>
<feature type="compositionally biased region" description="Low complexity" evidence="1">
    <location>
        <begin position="316"/>
        <end position="333"/>
    </location>
</feature>
<dbReference type="KEGG" id="dfa:DFA_11054"/>
<protein>
    <recommendedName>
        <fullName evidence="5">THH1/TOM1/TOM3 domain-containing protein</fullName>
    </recommendedName>
</protein>
<feature type="region of interest" description="Disordered" evidence="1">
    <location>
        <begin position="368"/>
        <end position="395"/>
    </location>
</feature>
<feature type="transmembrane region" description="Helical" evidence="2">
    <location>
        <begin position="52"/>
        <end position="72"/>
    </location>
</feature>
<evidence type="ECO:0000313" key="4">
    <source>
        <dbReference type="Proteomes" id="UP000007797"/>
    </source>
</evidence>
<sequence>MAEGSFTGDPLYDKLVAAFLVIRILVSTLMTATCSVQLVYEYRYQRQNPNVFSPKLLTLVGCTFFPFSVALIGMWTTFFIFVAWVFVGCFWLQLLFILFLSSKIKLNYIGRIWKISWAVLGISLLYTLGYTLISKFAVKYSDLFYMVGFLSILGIFGTIILIFGVLLARQMKKHQKISMSLRTFKTVKKIKILSICLFFIIVSALARDLILNVIIKGIPPDSNIRYLSHFITFFLETLQGIVMMVAIADVPINYLLLKGINPTRNHTIPSSQSPNSKISIGGFRNRNNNNNTSTMSSSSSIEMKLNKKIKKKKSNSDNSETSTSSLSMTASSMKMNSDSMIQSFSSSSVATIGSSSELAPVTIIDINQNNQNNQNNNNQTNNKEEGGGGGGSLNC</sequence>